<protein>
    <submittedName>
        <fullName evidence="1">Uncharacterized protein</fullName>
    </submittedName>
</protein>
<evidence type="ECO:0000313" key="2">
    <source>
        <dbReference type="Proteomes" id="UP000288216"/>
    </source>
</evidence>
<dbReference type="AlphaFoldDB" id="A0A401PZ51"/>
<dbReference type="Proteomes" id="UP000288216">
    <property type="component" value="Unassembled WGS sequence"/>
</dbReference>
<comment type="caution">
    <text evidence="1">The sequence shown here is derived from an EMBL/GenBank/DDBJ whole genome shotgun (WGS) entry which is preliminary data.</text>
</comment>
<organism evidence="1 2">
    <name type="scientific">Scyliorhinus torazame</name>
    <name type="common">Cloudy catshark</name>
    <name type="synonym">Catulus torazame</name>
    <dbReference type="NCBI Taxonomy" id="75743"/>
    <lineage>
        <taxon>Eukaryota</taxon>
        <taxon>Metazoa</taxon>
        <taxon>Chordata</taxon>
        <taxon>Craniata</taxon>
        <taxon>Vertebrata</taxon>
        <taxon>Chondrichthyes</taxon>
        <taxon>Elasmobranchii</taxon>
        <taxon>Galeomorphii</taxon>
        <taxon>Galeoidea</taxon>
        <taxon>Carcharhiniformes</taxon>
        <taxon>Scyliorhinidae</taxon>
        <taxon>Scyliorhinus</taxon>
    </lineage>
</organism>
<keyword evidence="2" id="KW-1185">Reference proteome</keyword>
<proteinExistence type="predicted"/>
<reference evidence="1 2" key="1">
    <citation type="journal article" date="2018" name="Nat. Ecol. Evol.">
        <title>Shark genomes provide insights into elasmobranch evolution and the origin of vertebrates.</title>
        <authorList>
            <person name="Hara Y"/>
            <person name="Yamaguchi K"/>
            <person name="Onimaru K"/>
            <person name="Kadota M"/>
            <person name="Koyanagi M"/>
            <person name="Keeley SD"/>
            <person name="Tatsumi K"/>
            <person name="Tanaka K"/>
            <person name="Motone F"/>
            <person name="Kageyama Y"/>
            <person name="Nozu R"/>
            <person name="Adachi N"/>
            <person name="Nishimura O"/>
            <person name="Nakagawa R"/>
            <person name="Tanegashima C"/>
            <person name="Kiyatake I"/>
            <person name="Matsumoto R"/>
            <person name="Murakumo K"/>
            <person name="Nishida K"/>
            <person name="Terakita A"/>
            <person name="Kuratani S"/>
            <person name="Sato K"/>
            <person name="Hyodo S Kuraku.S."/>
        </authorList>
    </citation>
    <scope>NUCLEOTIDE SEQUENCE [LARGE SCALE GENOMIC DNA]</scope>
</reference>
<feature type="non-terminal residue" evidence="1">
    <location>
        <position position="1"/>
    </location>
</feature>
<dbReference type="EMBL" id="BFAA01017063">
    <property type="protein sequence ID" value="GCB78437.1"/>
    <property type="molecule type" value="Genomic_DNA"/>
</dbReference>
<evidence type="ECO:0000313" key="1">
    <source>
        <dbReference type="EMBL" id="GCB78437.1"/>
    </source>
</evidence>
<gene>
    <name evidence="1" type="ORF">scyTo_0020673</name>
</gene>
<accession>A0A401PZ51</accession>
<sequence length="69" mass="8165">ESFCDYLHFGPGARSHCHHSGCRNDLLTEAFDYCPQPTHWCPRLWKKLPLDTLRLNLHRSCHLIPCYRT</sequence>
<name>A0A401PZ51_SCYTO</name>